<evidence type="ECO:0000313" key="1">
    <source>
        <dbReference type="EMBL" id="MFC0349694.1"/>
    </source>
</evidence>
<dbReference type="EMBL" id="JBHLXJ010000008">
    <property type="protein sequence ID" value="MFC0349694.1"/>
    <property type="molecule type" value="Genomic_DNA"/>
</dbReference>
<evidence type="ECO:0008006" key="3">
    <source>
        <dbReference type="Google" id="ProtNLM"/>
    </source>
</evidence>
<evidence type="ECO:0000313" key="2">
    <source>
        <dbReference type="Proteomes" id="UP001589844"/>
    </source>
</evidence>
<dbReference type="Proteomes" id="UP001589844">
    <property type="component" value="Unassembled WGS sequence"/>
</dbReference>
<name>A0ABV6IFN1_9BURK</name>
<organism evidence="1 2">
    <name type="scientific">Undibacterium danionis</name>
    <dbReference type="NCBI Taxonomy" id="1812100"/>
    <lineage>
        <taxon>Bacteria</taxon>
        <taxon>Pseudomonadati</taxon>
        <taxon>Pseudomonadota</taxon>
        <taxon>Betaproteobacteria</taxon>
        <taxon>Burkholderiales</taxon>
        <taxon>Oxalobacteraceae</taxon>
        <taxon>Undibacterium</taxon>
    </lineage>
</organism>
<proteinExistence type="predicted"/>
<accession>A0ABV6IFN1</accession>
<gene>
    <name evidence="1" type="ORF">ACFFJH_07730</name>
</gene>
<protein>
    <recommendedName>
        <fullName evidence="3">Phage tail protein</fullName>
    </recommendedName>
</protein>
<dbReference type="RefSeq" id="WP_390211450.1">
    <property type="nucleotide sequence ID" value="NZ_JBHLXJ010000008.1"/>
</dbReference>
<keyword evidence="2" id="KW-1185">Reference proteome</keyword>
<sequence>MAAATTDRNTARRSGVVSEFAMKGATKIFAGTMAAIDTANGLAIPGKTSTTLKVVGVAQAFFDNSAGADGDLRVRVFRGPESLFRMANSASADLITLADVNSDCYVVDDQTVAKTSGGNTRSIAGKIRDVDSGGVWVEF</sequence>
<reference evidence="1 2" key="1">
    <citation type="submission" date="2024-09" db="EMBL/GenBank/DDBJ databases">
        <authorList>
            <person name="Sun Q."/>
            <person name="Mori K."/>
        </authorList>
    </citation>
    <scope>NUCLEOTIDE SEQUENCE [LARGE SCALE GENOMIC DNA]</scope>
    <source>
        <strain evidence="1 2">CCM 8677</strain>
    </source>
</reference>
<comment type="caution">
    <text evidence="1">The sequence shown here is derived from an EMBL/GenBank/DDBJ whole genome shotgun (WGS) entry which is preliminary data.</text>
</comment>